<accession>K6FQQ1</accession>
<keyword evidence="1" id="KW-1133">Transmembrane helix</keyword>
<dbReference type="PATRIC" id="fig|1206767.3.peg.343"/>
<organism evidence="2 3">
    <name type="scientific">Solidesulfovibrio magneticus str. Maddingley MBC34</name>
    <dbReference type="NCBI Taxonomy" id="1206767"/>
    <lineage>
        <taxon>Bacteria</taxon>
        <taxon>Pseudomonadati</taxon>
        <taxon>Thermodesulfobacteriota</taxon>
        <taxon>Desulfovibrionia</taxon>
        <taxon>Desulfovibrionales</taxon>
        <taxon>Desulfovibrionaceae</taxon>
        <taxon>Solidesulfovibrio</taxon>
    </lineage>
</organism>
<evidence type="ECO:0000256" key="1">
    <source>
        <dbReference type="SAM" id="Phobius"/>
    </source>
</evidence>
<evidence type="ECO:0000313" key="3">
    <source>
        <dbReference type="Proteomes" id="UP000006272"/>
    </source>
</evidence>
<name>K6FQQ1_9BACT</name>
<proteinExistence type="predicted"/>
<gene>
    <name evidence="2" type="ORF">B193_0369</name>
</gene>
<comment type="caution">
    <text evidence="2">The sequence shown here is derived from an EMBL/GenBank/DDBJ whole genome shotgun (WGS) entry which is preliminary data.</text>
</comment>
<reference evidence="2 3" key="1">
    <citation type="submission" date="2012-07" db="EMBL/GenBank/DDBJ databases">
        <title>Draft genome sequence of Desulfovibrio magneticus str. Maddingley MBC34 obtained from a metagenomic sequence of a methanogenic enrichment isolated from coal-seam formation water in Victoria, Australia.</title>
        <authorList>
            <person name="Greenfield P."/>
            <person name="Hendry P."/>
            <person name="Li D."/>
            <person name="Rosewarne C.P."/>
            <person name="Tran-Dinh N."/>
            <person name="Elbourne L.D.H."/>
            <person name="Paulsen I.T."/>
            <person name="Midgley D.J."/>
        </authorList>
    </citation>
    <scope>NUCLEOTIDE SEQUENCE [LARGE SCALE GENOMIC DNA]</scope>
    <source>
        <strain evidence="3">Maddingley MBC34</strain>
    </source>
</reference>
<dbReference type="EMBL" id="ALAO01000040">
    <property type="protein sequence ID" value="EKO40897.1"/>
    <property type="molecule type" value="Genomic_DNA"/>
</dbReference>
<sequence length="97" mass="10199">MSNPTPLLSPRALAILLAMACLVSLAGAAALGLDLHAGLSSGTFRLVRHPVSRDSATLFTAVAVMEAVGVALCLAVGLLEAFLMLRCVRRIRRDNRS</sequence>
<protein>
    <submittedName>
        <fullName evidence="2">Uncharacterized protein</fullName>
    </submittedName>
</protein>
<dbReference type="AlphaFoldDB" id="K6FQQ1"/>
<keyword evidence="1" id="KW-0472">Membrane</keyword>
<keyword evidence="1" id="KW-0812">Transmembrane</keyword>
<evidence type="ECO:0000313" key="2">
    <source>
        <dbReference type="EMBL" id="EKO40897.1"/>
    </source>
</evidence>
<feature type="transmembrane region" description="Helical" evidence="1">
    <location>
        <begin position="56"/>
        <end position="83"/>
    </location>
</feature>
<dbReference type="Proteomes" id="UP000006272">
    <property type="component" value="Unassembled WGS sequence"/>
</dbReference>